<dbReference type="AlphaFoldDB" id="L8HDD0"/>
<dbReference type="GO" id="GO:0016020">
    <property type="term" value="C:membrane"/>
    <property type="evidence" value="ECO:0007669"/>
    <property type="project" value="InterPro"/>
</dbReference>
<evidence type="ECO:0000256" key="3">
    <source>
        <dbReference type="SAM" id="Phobius"/>
    </source>
</evidence>
<dbReference type="InterPro" id="IPR048254">
    <property type="entry name" value="CDP_ALCOHOL_P_TRANSF_CS"/>
</dbReference>
<dbReference type="InterPro" id="IPR043130">
    <property type="entry name" value="CDP-OH_PTrfase_TM_dom"/>
</dbReference>
<name>L8HDD0_ACACF</name>
<protein>
    <submittedName>
        <fullName evidence="4">CDPalcohol phosphatidyltransferase</fullName>
    </submittedName>
</protein>
<dbReference type="EMBL" id="KB007870">
    <property type="protein sequence ID" value="ELR22768.1"/>
    <property type="molecule type" value="Genomic_DNA"/>
</dbReference>
<evidence type="ECO:0000313" key="5">
    <source>
        <dbReference type="Proteomes" id="UP000011083"/>
    </source>
</evidence>
<keyword evidence="3" id="KW-0472">Membrane</keyword>
<gene>
    <name evidence="4" type="ORF">ACA1_149360</name>
</gene>
<dbReference type="GO" id="GO:0016780">
    <property type="term" value="F:phosphotransferase activity, for other substituted phosphate groups"/>
    <property type="evidence" value="ECO:0007669"/>
    <property type="project" value="InterPro"/>
</dbReference>
<feature type="transmembrane region" description="Helical" evidence="3">
    <location>
        <begin position="179"/>
        <end position="198"/>
    </location>
</feature>
<keyword evidence="3" id="KW-1133">Transmembrane helix</keyword>
<reference evidence="4 5" key="1">
    <citation type="journal article" date="2013" name="Genome Biol.">
        <title>Genome of Acanthamoeba castellanii highlights extensive lateral gene transfer and early evolution of tyrosine kinase signaling.</title>
        <authorList>
            <person name="Clarke M."/>
            <person name="Lohan A.J."/>
            <person name="Liu B."/>
            <person name="Lagkouvardos I."/>
            <person name="Roy S."/>
            <person name="Zafar N."/>
            <person name="Bertelli C."/>
            <person name="Schilde C."/>
            <person name="Kianianmomeni A."/>
            <person name="Burglin T.R."/>
            <person name="Frech C."/>
            <person name="Turcotte B."/>
            <person name="Kopec K.O."/>
            <person name="Synnott J.M."/>
            <person name="Choo C."/>
            <person name="Paponov I."/>
            <person name="Finkler A."/>
            <person name="Soon Heng Tan C."/>
            <person name="Hutchins A.P."/>
            <person name="Weinmeier T."/>
            <person name="Rattei T."/>
            <person name="Chu J.S."/>
            <person name="Gimenez G."/>
            <person name="Irimia M."/>
            <person name="Rigden D.J."/>
            <person name="Fitzpatrick D.A."/>
            <person name="Lorenzo-Morales J."/>
            <person name="Bateman A."/>
            <person name="Chiu C.H."/>
            <person name="Tang P."/>
            <person name="Hegemann P."/>
            <person name="Fromm H."/>
            <person name="Raoult D."/>
            <person name="Greub G."/>
            <person name="Miranda-Saavedra D."/>
            <person name="Chen N."/>
            <person name="Nash P."/>
            <person name="Ginger M.L."/>
            <person name="Horn M."/>
            <person name="Schaap P."/>
            <person name="Caler L."/>
            <person name="Loftus B."/>
        </authorList>
    </citation>
    <scope>NUCLEOTIDE SEQUENCE [LARGE SCALE GENOMIC DNA]</scope>
    <source>
        <strain evidence="4 5">Neff</strain>
    </source>
</reference>
<dbReference type="InterPro" id="IPR000462">
    <property type="entry name" value="CDP-OH_P_trans"/>
</dbReference>
<feature type="transmembrane region" description="Helical" evidence="3">
    <location>
        <begin position="204"/>
        <end position="221"/>
    </location>
</feature>
<dbReference type="Gene3D" id="1.20.120.1760">
    <property type="match status" value="1"/>
</dbReference>
<dbReference type="GeneID" id="14923727"/>
<evidence type="ECO:0000313" key="4">
    <source>
        <dbReference type="EMBL" id="ELR22768.1"/>
    </source>
</evidence>
<dbReference type="Pfam" id="PF01066">
    <property type="entry name" value="CDP-OH_P_transf"/>
    <property type="match status" value="1"/>
</dbReference>
<dbReference type="RefSeq" id="XP_004351545.1">
    <property type="nucleotide sequence ID" value="XM_004351493.1"/>
</dbReference>
<dbReference type="Proteomes" id="UP000011083">
    <property type="component" value="Unassembled WGS sequence"/>
</dbReference>
<organism evidence="4 5">
    <name type="scientific">Acanthamoeba castellanii (strain ATCC 30010 / Neff)</name>
    <dbReference type="NCBI Taxonomy" id="1257118"/>
    <lineage>
        <taxon>Eukaryota</taxon>
        <taxon>Amoebozoa</taxon>
        <taxon>Discosea</taxon>
        <taxon>Longamoebia</taxon>
        <taxon>Centramoebida</taxon>
        <taxon>Acanthamoebidae</taxon>
        <taxon>Acanthamoeba</taxon>
    </lineage>
</organism>
<dbReference type="KEGG" id="acan:ACA1_149360"/>
<dbReference type="GO" id="GO:0008654">
    <property type="term" value="P:phospholipid biosynthetic process"/>
    <property type="evidence" value="ECO:0007669"/>
    <property type="project" value="InterPro"/>
</dbReference>
<dbReference type="PROSITE" id="PS00379">
    <property type="entry name" value="CDP_ALCOHOL_P_TRANSF"/>
    <property type="match status" value="1"/>
</dbReference>
<dbReference type="VEuPathDB" id="AmoebaDB:ACA1_149360"/>
<proteinExistence type="inferred from homology"/>
<keyword evidence="1 2" id="KW-0808">Transferase</keyword>
<sequence>MLDQELRLLKERFLQPLVGRIARLGLTPNQLTLISFVLGILAGHFCLEGRLNTALVLWWLNRVVDGVDGAVARHLRRQTDFGGYLDIICDFIVYTTIPIDLAFFQVTSACSNATIDVPSRGCGFKAADGTSWGPLFWLLASLSFLLGTYFINAASLFMLGGILEKRNLGAQTRGEKTTLTMPVGLIEGTETIIFYSLFIALPQHLTALFVLFGSLVAVTILQRLRWAYRHLDN</sequence>
<dbReference type="OMA" id="FNARRIW"/>
<keyword evidence="3" id="KW-0812">Transmembrane</keyword>
<dbReference type="OrthoDB" id="10251079at2759"/>
<feature type="transmembrane region" description="Helical" evidence="3">
    <location>
        <begin position="135"/>
        <end position="159"/>
    </location>
</feature>
<evidence type="ECO:0000256" key="2">
    <source>
        <dbReference type="RuleBase" id="RU003750"/>
    </source>
</evidence>
<keyword evidence="5" id="KW-1185">Reference proteome</keyword>
<comment type="similarity">
    <text evidence="2">Belongs to the CDP-alcohol phosphatidyltransferase class-I family.</text>
</comment>
<evidence type="ECO:0000256" key="1">
    <source>
        <dbReference type="ARBA" id="ARBA00022679"/>
    </source>
</evidence>
<accession>L8HDD0</accession>